<organism evidence="4">
    <name type="scientific">Sesamum angustifolium</name>
    <dbReference type="NCBI Taxonomy" id="2727405"/>
    <lineage>
        <taxon>Eukaryota</taxon>
        <taxon>Viridiplantae</taxon>
        <taxon>Streptophyta</taxon>
        <taxon>Embryophyta</taxon>
        <taxon>Tracheophyta</taxon>
        <taxon>Spermatophyta</taxon>
        <taxon>Magnoliopsida</taxon>
        <taxon>eudicotyledons</taxon>
        <taxon>Gunneridae</taxon>
        <taxon>Pentapetalae</taxon>
        <taxon>asterids</taxon>
        <taxon>lamiids</taxon>
        <taxon>Lamiales</taxon>
        <taxon>Pedaliaceae</taxon>
        <taxon>Sesamum</taxon>
    </lineage>
</organism>
<dbReference type="AlphaFoldDB" id="A0AAW2K7Z1"/>
<gene>
    <name evidence="4" type="ORF">Sangu_3092900</name>
</gene>
<dbReference type="InterPro" id="IPR025558">
    <property type="entry name" value="DUF4283"/>
</dbReference>
<sequence>MVDEGEEEGGLEDGGLGAVLAAPATVPAVDEGEDDELLVNDKGAVSAAPMKIPPAKSVSTLEKLKADFNIKEFFVLASRVIDEGDSESMEMMKNLKKQWKEKLGNEVEVAGHGGLRPVQSRQLTPFPAKISRPARRFIIGEALPTGSTCLEAPNNMIAHGTQSVAETTAPAALSSTAAALTSTAAALTSGIDAPNNMIAHGTQLVAETTAAAALTSTAAALTSTAAALTSGFGAPQTLIVHGASRRPLMAAASTAASSEDEKAQLRSATHIMPTTWTVNSSDGDNGLPVVDRPMALPIPFFAGPKPAENRDPSLPWIPAEKLQKHAAPAPQPAPLFNQSPTADSPATAGAPANPMPELFFGNVPFNPYLASKIEEDKIAAAFHNSSRKKPYFHHLNEFVRSIWPGVRDVKATSNGFFFFQFETVAAMEEVIEGGPWLYLGQPIVLQKWEPGMVLRKLKTHRSSGVDQTSTLADGTLDDRRFEHGGKWNWTTALPRCDYTCMYEVGFRSCHSTKECPLSKPTKSVASIYVRKSMLVTPAAPKLKMKEHVQATPVPENIHPDTEVDRVSKEMPGNGRDKAIWNVRGLNRRDHQVAVRDLVCEFRLHFIALLETRVLQSNVTRIQSGVLSRWRWFVDYAGPGNRIWIAWNDELIDVDILNVGTQFIHCRVLVHELHESIFTTVVYGANDVSTRRELWQELIDLAGTIGNVPWLVGGDFNAVLDMSEVSGASGDIRVATTEFNDCILQTGLLSLPMQGERSLGITAVWTAGAYGRDWIDCLLMMYGWIDGRICTIHASHLVHRITHRWF</sequence>
<feature type="region of interest" description="Disordered" evidence="1">
    <location>
        <begin position="325"/>
        <end position="350"/>
    </location>
</feature>
<dbReference type="InterPro" id="IPR036691">
    <property type="entry name" value="Endo/exonu/phosph_ase_sf"/>
</dbReference>
<dbReference type="PANTHER" id="PTHR35218:SF9">
    <property type="entry name" value="ENDONUCLEASE_EXONUCLEASE_PHOSPHATASE DOMAIN-CONTAINING PROTEIN"/>
    <property type="match status" value="1"/>
</dbReference>
<dbReference type="GO" id="GO:0003824">
    <property type="term" value="F:catalytic activity"/>
    <property type="evidence" value="ECO:0007669"/>
    <property type="project" value="InterPro"/>
</dbReference>
<dbReference type="PANTHER" id="PTHR35218">
    <property type="entry name" value="RNASE H DOMAIN-CONTAINING PROTEIN"/>
    <property type="match status" value="1"/>
</dbReference>
<dbReference type="EMBL" id="JACGWK010000248">
    <property type="protein sequence ID" value="KAL0302568.1"/>
    <property type="molecule type" value="Genomic_DNA"/>
</dbReference>
<reference evidence="4" key="2">
    <citation type="journal article" date="2024" name="Plant">
        <title>Genomic evolution and insights into agronomic trait innovations of Sesamum species.</title>
        <authorList>
            <person name="Miao H."/>
            <person name="Wang L."/>
            <person name="Qu L."/>
            <person name="Liu H."/>
            <person name="Sun Y."/>
            <person name="Le M."/>
            <person name="Wang Q."/>
            <person name="Wei S."/>
            <person name="Zheng Y."/>
            <person name="Lin W."/>
            <person name="Duan Y."/>
            <person name="Cao H."/>
            <person name="Xiong S."/>
            <person name="Wang X."/>
            <person name="Wei L."/>
            <person name="Li C."/>
            <person name="Ma Q."/>
            <person name="Ju M."/>
            <person name="Zhao R."/>
            <person name="Li G."/>
            <person name="Mu C."/>
            <person name="Tian Q."/>
            <person name="Mei H."/>
            <person name="Zhang T."/>
            <person name="Gao T."/>
            <person name="Zhang H."/>
        </authorList>
    </citation>
    <scope>NUCLEOTIDE SEQUENCE</scope>
    <source>
        <strain evidence="4">G01</strain>
    </source>
</reference>
<dbReference type="Gene3D" id="3.60.10.10">
    <property type="entry name" value="Endonuclease/exonuclease/phosphatase"/>
    <property type="match status" value="1"/>
</dbReference>
<feature type="domain" description="Endonuclease/exonuclease/phosphatase" evidence="2">
    <location>
        <begin position="580"/>
        <end position="730"/>
    </location>
</feature>
<dbReference type="Pfam" id="PF03372">
    <property type="entry name" value="Exo_endo_phos"/>
    <property type="match status" value="1"/>
</dbReference>
<proteinExistence type="predicted"/>
<evidence type="ECO:0000259" key="3">
    <source>
        <dbReference type="Pfam" id="PF14111"/>
    </source>
</evidence>
<reference evidence="4" key="1">
    <citation type="submission" date="2020-06" db="EMBL/GenBank/DDBJ databases">
        <authorList>
            <person name="Li T."/>
            <person name="Hu X."/>
            <person name="Zhang T."/>
            <person name="Song X."/>
            <person name="Zhang H."/>
            <person name="Dai N."/>
            <person name="Sheng W."/>
            <person name="Hou X."/>
            <person name="Wei L."/>
        </authorList>
    </citation>
    <scope>NUCLEOTIDE SEQUENCE</scope>
    <source>
        <strain evidence="4">G01</strain>
        <tissue evidence="4">Leaf</tissue>
    </source>
</reference>
<protein>
    <recommendedName>
        <fullName evidence="5">DUF4283 domain-containing protein</fullName>
    </recommendedName>
</protein>
<feature type="domain" description="DUF4283" evidence="3">
    <location>
        <begin position="387"/>
        <end position="452"/>
    </location>
</feature>
<dbReference type="InterPro" id="IPR005135">
    <property type="entry name" value="Endo/exonuclease/phosphatase"/>
</dbReference>
<evidence type="ECO:0000313" key="4">
    <source>
        <dbReference type="EMBL" id="KAL0302568.1"/>
    </source>
</evidence>
<evidence type="ECO:0000256" key="1">
    <source>
        <dbReference type="SAM" id="MobiDB-lite"/>
    </source>
</evidence>
<dbReference type="Pfam" id="PF14111">
    <property type="entry name" value="DUF4283"/>
    <property type="match status" value="1"/>
</dbReference>
<accession>A0AAW2K7Z1</accession>
<name>A0AAW2K7Z1_9LAMI</name>
<evidence type="ECO:0008006" key="5">
    <source>
        <dbReference type="Google" id="ProtNLM"/>
    </source>
</evidence>
<evidence type="ECO:0000259" key="2">
    <source>
        <dbReference type="Pfam" id="PF03372"/>
    </source>
</evidence>
<dbReference type="SUPFAM" id="SSF56219">
    <property type="entry name" value="DNase I-like"/>
    <property type="match status" value="1"/>
</dbReference>
<comment type="caution">
    <text evidence="4">The sequence shown here is derived from an EMBL/GenBank/DDBJ whole genome shotgun (WGS) entry which is preliminary data.</text>
</comment>